<feature type="compositionally biased region" description="Low complexity" evidence="1">
    <location>
        <begin position="504"/>
        <end position="513"/>
    </location>
</feature>
<feature type="region of interest" description="Disordered" evidence="1">
    <location>
        <begin position="529"/>
        <end position="551"/>
    </location>
</feature>
<feature type="region of interest" description="Disordered" evidence="1">
    <location>
        <begin position="294"/>
        <end position="330"/>
    </location>
</feature>
<feature type="compositionally biased region" description="Low complexity" evidence="1">
    <location>
        <begin position="396"/>
        <end position="411"/>
    </location>
</feature>
<comment type="caution">
    <text evidence="2">The sequence shown here is derived from an EMBL/GenBank/DDBJ whole genome shotgun (WGS) entry which is preliminary data.</text>
</comment>
<evidence type="ECO:0000313" key="2">
    <source>
        <dbReference type="EMBL" id="KAL3782524.1"/>
    </source>
</evidence>
<feature type="region of interest" description="Disordered" evidence="1">
    <location>
        <begin position="477"/>
        <end position="516"/>
    </location>
</feature>
<organism evidence="2 3">
    <name type="scientific">Stephanodiscus triporus</name>
    <dbReference type="NCBI Taxonomy" id="2934178"/>
    <lineage>
        <taxon>Eukaryota</taxon>
        <taxon>Sar</taxon>
        <taxon>Stramenopiles</taxon>
        <taxon>Ochrophyta</taxon>
        <taxon>Bacillariophyta</taxon>
        <taxon>Coscinodiscophyceae</taxon>
        <taxon>Thalassiosirophycidae</taxon>
        <taxon>Stephanodiscales</taxon>
        <taxon>Stephanodiscaceae</taxon>
        <taxon>Stephanodiscus</taxon>
    </lineage>
</organism>
<feature type="compositionally biased region" description="Low complexity" evidence="1">
    <location>
        <begin position="302"/>
        <end position="313"/>
    </location>
</feature>
<feature type="region of interest" description="Disordered" evidence="1">
    <location>
        <begin position="386"/>
        <end position="412"/>
    </location>
</feature>
<feature type="region of interest" description="Disordered" evidence="1">
    <location>
        <begin position="20"/>
        <end position="42"/>
    </location>
</feature>
<feature type="compositionally biased region" description="Low complexity" evidence="1">
    <location>
        <begin position="321"/>
        <end position="330"/>
    </location>
</feature>
<accession>A0ABD3P423</accession>
<dbReference type="Proteomes" id="UP001530315">
    <property type="component" value="Unassembled WGS sequence"/>
</dbReference>
<keyword evidence="3" id="KW-1185">Reference proteome</keyword>
<evidence type="ECO:0000256" key="1">
    <source>
        <dbReference type="SAM" id="MobiDB-lite"/>
    </source>
</evidence>
<feature type="non-terminal residue" evidence="2">
    <location>
        <position position="585"/>
    </location>
</feature>
<gene>
    <name evidence="2" type="ORF">ACHAW5_010895</name>
</gene>
<name>A0ABD3P423_9STRA</name>
<proteinExistence type="predicted"/>
<protein>
    <submittedName>
        <fullName evidence="2">Uncharacterized protein</fullName>
    </submittedName>
</protein>
<dbReference type="EMBL" id="JALLAZ020001011">
    <property type="protein sequence ID" value="KAL3782524.1"/>
    <property type="molecule type" value="Genomic_DNA"/>
</dbReference>
<feature type="compositionally biased region" description="Basic and acidic residues" evidence="1">
    <location>
        <begin position="537"/>
        <end position="547"/>
    </location>
</feature>
<sequence>MHSPGLVAKKTSELWRRLAKATKTTEETLNTTTNPEGGNGDEDQRALKVLRVYSSLGTAWIRKPMTCGRYKFRARRWDDRQPSSILGRVEREKTSRMTKRRIGRRWLSITVRTRGPPPRGDATGSIADNVSAVNNVEDERSLQWVPWCWVNNQPPPAKYHPVYSAGWNDGFCELSSDCNSPGYDTQLECCNAAFANQGSGACYGGLPDPPTDSPTASPTDRPTESPTPVTGAAVPWCWVNNQPPPAKYHPVYSAGWNDGFCEFSSDCNSPGYDTQLECCKAAFANQGSGACYGGLPDPPTDSPTSSPTDSPTESPTPVPTKSPVKPAPTTGTADFWYPDYSVAWSEGGCSNALPLPYANIGDRPNYPTQLECCKAAFANQGSGACYGGLPDPPTDSPTSSPTDSPTESPTPVTGAAVPWCWVNNQPPPAKYHPVYSAGWSDGFCEFSSDCNSPGYDTQLECCNAAFANQGSGACYGGLPDPPTDSPTSSPTDSPTESPTPVPTKSPVKPAPTTGTADFWYPDYSSHFLSNGQSDGITDSRSDEKSDRPNYPTQLECCKAIFANQSHFLSNGQSDGITDSRSDEKS</sequence>
<feature type="region of interest" description="Disordered" evidence="1">
    <location>
        <begin position="205"/>
        <end position="230"/>
    </location>
</feature>
<reference evidence="2 3" key="1">
    <citation type="submission" date="2024-10" db="EMBL/GenBank/DDBJ databases">
        <title>Updated reference genomes for cyclostephanoid diatoms.</title>
        <authorList>
            <person name="Roberts W.R."/>
            <person name="Alverson A.J."/>
        </authorList>
    </citation>
    <scope>NUCLEOTIDE SEQUENCE [LARGE SCALE GENOMIC DNA]</scope>
    <source>
        <strain evidence="2 3">AJA276-08</strain>
    </source>
</reference>
<evidence type="ECO:0000313" key="3">
    <source>
        <dbReference type="Proteomes" id="UP001530315"/>
    </source>
</evidence>
<feature type="compositionally biased region" description="Low complexity" evidence="1">
    <location>
        <begin position="485"/>
        <end position="496"/>
    </location>
</feature>
<dbReference type="AlphaFoldDB" id="A0ABD3P423"/>